<organism evidence="1 2">
    <name type="scientific">Billgrantia pellis</name>
    <dbReference type="NCBI Taxonomy" id="2606936"/>
    <lineage>
        <taxon>Bacteria</taxon>
        <taxon>Pseudomonadati</taxon>
        <taxon>Pseudomonadota</taxon>
        <taxon>Gammaproteobacteria</taxon>
        <taxon>Oceanospirillales</taxon>
        <taxon>Halomonadaceae</taxon>
        <taxon>Billgrantia</taxon>
    </lineage>
</organism>
<dbReference type="Proteomes" id="UP000486760">
    <property type="component" value="Unassembled WGS sequence"/>
</dbReference>
<gene>
    <name evidence="1" type="ORF">F0A17_11330</name>
</gene>
<comment type="caution">
    <text evidence="1">The sequence shown here is derived from an EMBL/GenBank/DDBJ whole genome shotgun (WGS) entry which is preliminary data.</text>
</comment>
<evidence type="ECO:0008006" key="3">
    <source>
        <dbReference type="Google" id="ProtNLM"/>
    </source>
</evidence>
<protein>
    <recommendedName>
        <fullName evidence="3">DUF1127 domain-containing protein</fullName>
    </recommendedName>
</protein>
<sequence length="110" mass="13326">MSQYEPLHRVDPVMRRDAREPEPDFYMPAMPPLGLIRAFERWWRAYRLRRQFRRRYLSLLAHDDHMLEDMGHHREDILWASKLPLKVDADQTLARCRALRRRGAGSVKWS</sequence>
<reference evidence="1 2" key="1">
    <citation type="submission" date="2019-08" db="EMBL/GenBank/DDBJ databases">
        <title>Bioinformatics analysis of the strain L3 and L5.</title>
        <authorList>
            <person name="Li X."/>
        </authorList>
    </citation>
    <scope>NUCLEOTIDE SEQUENCE [LARGE SCALE GENOMIC DNA]</scope>
    <source>
        <strain evidence="1 2">L5</strain>
    </source>
</reference>
<name>A0A7V7FYZ5_9GAMM</name>
<dbReference type="RefSeq" id="WP_149328448.1">
    <property type="nucleotide sequence ID" value="NZ_VTPY01000004.1"/>
</dbReference>
<dbReference type="AlphaFoldDB" id="A0A7V7FYZ5"/>
<dbReference type="EMBL" id="VTPY01000004">
    <property type="protein sequence ID" value="KAA0011887.1"/>
    <property type="molecule type" value="Genomic_DNA"/>
</dbReference>
<evidence type="ECO:0000313" key="2">
    <source>
        <dbReference type="Proteomes" id="UP000486760"/>
    </source>
</evidence>
<evidence type="ECO:0000313" key="1">
    <source>
        <dbReference type="EMBL" id="KAA0011887.1"/>
    </source>
</evidence>
<keyword evidence="2" id="KW-1185">Reference proteome</keyword>
<accession>A0A7V7FYZ5</accession>
<proteinExistence type="predicted"/>